<dbReference type="SUPFAM" id="SSF48403">
    <property type="entry name" value="Ankyrin repeat"/>
    <property type="match status" value="1"/>
</dbReference>
<sequence length="385" mass="42021">MQLLDLPNELLKQIGERIEQERDINAFAQTNRLLYQVANSHLYRTNARNSAGSALLWAAKEGRESTAQLCINHGADVHTTVSTRPIDEDGLGPLLLAVTEDHSSVVNLLLAQPGVSPNAYLSRGRTLLSYAAECGSIGVLGLLLSRDDVDPDLKDGGGATPLWRAADRARPDAVKLLLATGRVDVNFCKEVADESWAEARTPLLAAEWQLRCIFDSGSIDGTTMEDCEETVRLLLSCEEVRFDMTADWRARDMGSLLWHTAQVGPTDILELLLKRGGVNCDDFECNRQTLLSWAAYQGQDEAVRILTKYGAKIDSRDGTGRTPLSWAAGQWQTKAVKCLLDAGAEVDSKDQNGATPLWFALHNGAEEVVPILLAHGAVMPKLISC</sequence>
<dbReference type="PROSITE" id="PS50088">
    <property type="entry name" value="ANK_REPEAT"/>
    <property type="match status" value="3"/>
</dbReference>
<dbReference type="PANTHER" id="PTHR24198">
    <property type="entry name" value="ANKYRIN REPEAT AND PROTEIN KINASE DOMAIN-CONTAINING PROTEIN"/>
    <property type="match status" value="1"/>
</dbReference>
<dbReference type="EMBL" id="JBFXLQ010000025">
    <property type="protein sequence ID" value="KAL2866400.1"/>
    <property type="molecule type" value="Genomic_DNA"/>
</dbReference>
<dbReference type="Gene3D" id="1.25.40.20">
    <property type="entry name" value="Ankyrin repeat-containing domain"/>
    <property type="match status" value="3"/>
</dbReference>
<dbReference type="InterPro" id="IPR036770">
    <property type="entry name" value="Ankyrin_rpt-contain_sf"/>
</dbReference>
<feature type="repeat" description="ANK" evidence="3">
    <location>
        <begin position="286"/>
        <end position="318"/>
    </location>
</feature>
<evidence type="ECO:0000256" key="2">
    <source>
        <dbReference type="ARBA" id="ARBA00023043"/>
    </source>
</evidence>
<keyword evidence="2 3" id="KW-0040">ANK repeat</keyword>
<evidence type="ECO:0000313" key="4">
    <source>
        <dbReference type="EMBL" id="KAL2866400.1"/>
    </source>
</evidence>
<evidence type="ECO:0000256" key="1">
    <source>
        <dbReference type="ARBA" id="ARBA00022737"/>
    </source>
</evidence>
<dbReference type="Pfam" id="PF13637">
    <property type="entry name" value="Ank_4"/>
    <property type="match status" value="1"/>
</dbReference>
<organism evidence="4 5">
    <name type="scientific">Aspergillus lucknowensis</name>
    <dbReference type="NCBI Taxonomy" id="176173"/>
    <lineage>
        <taxon>Eukaryota</taxon>
        <taxon>Fungi</taxon>
        <taxon>Dikarya</taxon>
        <taxon>Ascomycota</taxon>
        <taxon>Pezizomycotina</taxon>
        <taxon>Eurotiomycetes</taxon>
        <taxon>Eurotiomycetidae</taxon>
        <taxon>Eurotiales</taxon>
        <taxon>Aspergillaceae</taxon>
        <taxon>Aspergillus</taxon>
        <taxon>Aspergillus subgen. Nidulantes</taxon>
    </lineage>
</organism>
<protein>
    <submittedName>
        <fullName evidence="4">Ankyrin repeat-containing domain protein</fullName>
    </submittedName>
</protein>
<dbReference type="RefSeq" id="XP_070885379.1">
    <property type="nucleotide sequence ID" value="XM_071024614.1"/>
</dbReference>
<feature type="repeat" description="ANK" evidence="3">
    <location>
        <begin position="352"/>
        <end position="377"/>
    </location>
</feature>
<dbReference type="Pfam" id="PF12796">
    <property type="entry name" value="Ank_2"/>
    <property type="match status" value="2"/>
</dbReference>
<name>A0ABR4LPE1_9EURO</name>
<proteinExistence type="predicted"/>
<dbReference type="GeneID" id="98139686"/>
<accession>A0ABR4LPE1</accession>
<keyword evidence="5" id="KW-1185">Reference proteome</keyword>
<dbReference type="PROSITE" id="PS50297">
    <property type="entry name" value="ANK_REP_REGION"/>
    <property type="match status" value="3"/>
</dbReference>
<reference evidence="4 5" key="1">
    <citation type="submission" date="2024-07" db="EMBL/GenBank/DDBJ databases">
        <title>Section-level genome sequencing and comparative genomics of Aspergillus sections Usti and Cavernicolus.</title>
        <authorList>
            <consortium name="Lawrence Berkeley National Laboratory"/>
            <person name="Nybo J.L."/>
            <person name="Vesth T.C."/>
            <person name="Theobald S."/>
            <person name="Frisvad J.C."/>
            <person name="Larsen T.O."/>
            <person name="Kjaerboelling I."/>
            <person name="Rothschild-Mancinelli K."/>
            <person name="Lyhne E.K."/>
            <person name="Kogle M.E."/>
            <person name="Barry K."/>
            <person name="Clum A."/>
            <person name="Na H."/>
            <person name="Ledsgaard L."/>
            <person name="Lin J."/>
            <person name="Lipzen A."/>
            <person name="Kuo A."/>
            <person name="Riley R."/>
            <person name="Mondo S."/>
            <person name="Labutti K."/>
            <person name="Haridas S."/>
            <person name="Pangalinan J."/>
            <person name="Salamov A.A."/>
            <person name="Simmons B.A."/>
            <person name="Magnuson J.K."/>
            <person name="Chen J."/>
            <person name="Drula E."/>
            <person name="Henrissat B."/>
            <person name="Wiebenga A."/>
            <person name="Lubbers R.J."/>
            <person name="Gomes A.C."/>
            <person name="Macurrencykelacurrency M.R."/>
            <person name="Stajich J."/>
            <person name="Grigoriev I.V."/>
            <person name="Mortensen U.H."/>
            <person name="De Vries R.P."/>
            <person name="Baker S.E."/>
            <person name="Andersen M.R."/>
        </authorList>
    </citation>
    <scope>NUCLEOTIDE SEQUENCE [LARGE SCALE GENOMIC DNA]</scope>
    <source>
        <strain evidence="4 5">CBS 449.75</strain>
    </source>
</reference>
<dbReference type="InterPro" id="IPR002110">
    <property type="entry name" value="Ankyrin_rpt"/>
</dbReference>
<gene>
    <name evidence="4" type="ORF">BJX67DRAFT_137946</name>
</gene>
<dbReference type="Proteomes" id="UP001610432">
    <property type="component" value="Unassembled WGS sequence"/>
</dbReference>
<evidence type="ECO:0000313" key="5">
    <source>
        <dbReference type="Proteomes" id="UP001610432"/>
    </source>
</evidence>
<dbReference type="PANTHER" id="PTHR24198:SF165">
    <property type="entry name" value="ANKYRIN REPEAT-CONTAINING PROTEIN-RELATED"/>
    <property type="match status" value="1"/>
</dbReference>
<feature type="repeat" description="ANK" evidence="3">
    <location>
        <begin position="319"/>
        <end position="351"/>
    </location>
</feature>
<keyword evidence="1" id="KW-0677">Repeat</keyword>
<comment type="caution">
    <text evidence="4">The sequence shown here is derived from an EMBL/GenBank/DDBJ whole genome shotgun (WGS) entry which is preliminary data.</text>
</comment>
<dbReference type="SMART" id="SM00248">
    <property type="entry name" value="ANK"/>
    <property type="match status" value="8"/>
</dbReference>
<evidence type="ECO:0000256" key="3">
    <source>
        <dbReference type="PROSITE-ProRule" id="PRU00023"/>
    </source>
</evidence>